<evidence type="ECO:0000256" key="8">
    <source>
        <dbReference type="ARBA" id="ARBA00023053"/>
    </source>
</evidence>
<feature type="transmembrane region" description="Helical" evidence="13">
    <location>
        <begin position="385"/>
        <end position="404"/>
    </location>
</feature>
<keyword evidence="3" id="KW-0813">Transport</keyword>
<evidence type="ECO:0000256" key="3">
    <source>
        <dbReference type="ARBA" id="ARBA00022448"/>
    </source>
</evidence>
<dbReference type="InterPro" id="IPR038377">
    <property type="entry name" value="Na/Glc_symporter_sf"/>
</dbReference>
<keyword evidence="10 13" id="KW-0472">Membrane</keyword>
<evidence type="ECO:0000256" key="11">
    <source>
        <dbReference type="ARBA" id="ARBA00023201"/>
    </source>
</evidence>
<dbReference type="PANTHER" id="PTHR48086:SF3">
    <property type="entry name" value="SODIUM_PROLINE SYMPORTER"/>
    <property type="match status" value="1"/>
</dbReference>
<feature type="transmembrane region" description="Helical" evidence="13">
    <location>
        <begin position="242"/>
        <end position="263"/>
    </location>
</feature>
<comment type="subcellular location">
    <subcellularLocation>
        <location evidence="1">Cell membrane</location>
        <topology evidence="1">Multi-pass membrane protein</topology>
    </subcellularLocation>
</comment>
<dbReference type="InterPro" id="IPR001734">
    <property type="entry name" value="Na/solute_symporter"/>
</dbReference>
<dbReference type="PROSITE" id="PS50283">
    <property type="entry name" value="NA_SOLUT_SYMP_3"/>
    <property type="match status" value="1"/>
</dbReference>
<evidence type="ECO:0000256" key="13">
    <source>
        <dbReference type="SAM" id="Phobius"/>
    </source>
</evidence>
<keyword evidence="9" id="KW-0406">Ion transport</keyword>
<evidence type="ECO:0008006" key="16">
    <source>
        <dbReference type="Google" id="ProtNLM"/>
    </source>
</evidence>
<accession>A0A9W4KUT9</accession>
<feature type="transmembrane region" description="Helical" evidence="13">
    <location>
        <begin position="128"/>
        <end position="148"/>
    </location>
</feature>
<feature type="transmembrane region" description="Helical" evidence="13">
    <location>
        <begin position="12"/>
        <end position="31"/>
    </location>
</feature>
<keyword evidence="5 13" id="KW-0812">Transmembrane</keyword>
<keyword evidence="7 13" id="KW-1133">Transmembrane helix</keyword>
<evidence type="ECO:0000313" key="15">
    <source>
        <dbReference type="Proteomes" id="UP000789326"/>
    </source>
</evidence>
<comment type="caution">
    <text evidence="14">The sequence shown here is derived from an EMBL/GenBank/DDBJ whole genome shotgun (WGS) entry which is preliminary data.</text>
</comment>
<comment type="catalytic activity">
    <reaction evidence="12">
        <text>L-proline(in) + Na(+)(in) = L-proline(out) + Na(+)(out)</text>
        <dbReference type="Rhea" id="RHEA:28967"/>
        <dbReference type="ChEBI" id="CHEBI:29101"/>
        <dbReference type="ChEBI" id="CHEBI:60039"/>
    </reaction>
</comment>
<reference evidence="14" key="1">
    <citation type="submission" date="2021-11" db="EMBL/GenBank/DDBJ databases">
        <authorList>
            <person name="Bulgarelli D."/>
        </authorList>
    </citation>
    <scope>NUCLEOTIDE SEQUENCE</scope>
    <source>
        <strain evidence="14">Bi133</strain>
    </source>
</reference>
<feature type="transmembrane region" description="Helical" evidence="13">
    <location>
        <begin position="155"/>
        <end position="175"/>
    </location>
</feature>
<evidence type="ECO:0000256" key="2">
    <source>
        <dbReference type="ARBA" id="ARBA00006434"/>
    </source>
</evidence>
<keyword evidence="6" id="KW-0769">Symport</keyword>
<keyword evidence="8" id="KW-0915">Sodium</keyword>
<evidence type="ECO:0000256" key="4">
    <source>
        <dbReference type="ARBA" id="ARBA00022475"/>
    </source>
</evidence>
<dbReference type="GO" id="GO:0006814">
    <property type="term" value="P:sodium ion transport"/>
    <property type="evidence" value="ECO:0007669"/>
    <property type="project" value="UniProtKB-KW"/>
</dbReference>
<dbReference type="EMBL" id="CAKKMG010000008">
    <property type="protein sequence ID" value="CAH0166592.1"/>
    <property type="molecule type" value="Genomic_DNA"/>
</dbReference>
<evidence type="ECO:0000256" key="9">
    <source>
        <dbReference type="ARBA" id="ARBA00023065"/>
    </source>
</evidence>
<name>A0A9W4KUT9_9BACI</name>
<feature type="transmembrane region" description="Helical" evidence="13">
    <location>
        <begin position="410"/>
        <end position="430"/>
    </location>
</feature>
<dbReference type="Proteomes" id="UP000789326">
    <property type="component" value="Unassembled WGS sequence"/>
</dbReference>
<evidence type="ECO:0000256" key="12">
    <source>
        <dbReference type="ARBA" id="ARBA00033708"/>
    </source>
</evidence>
<dbReference type="PANTHER" id="PTHR48086">
    <property type="entry name" value="SODIUM/PROLINE SYMPORTER-RELATED"/>
    <property type="match status" value="1"/>
</dbReference>
<protein>
    <recommendedName>
        <fullName evidence="16">Transporter</fullName>
    </recommendedName>
</protein>
<evidence type="ECO:0000256" key="1">
    <source>
        <dbReference type="ARBA" id="ARBA00004651"/>
    </source>
</evidence>
<comment type="similarity">
    <text evidence="2">Belongs to the sodium:solute symporter (SSF) (TC 2.A.21) family.</text>
</comment>
<feature type="transmembrane region" description="Helical" evidence="13">
    <location>
        <begin position="357"/>
        <end position="378"/>
    </location>
</feature>
<dbReference type="Gene3D" id="1.20.1730.10">
    <property type="entry name" value="Sodium/glucose cotransporter"/>
    <property type="match status" value="1"/>
</dbReference>
<dbReference type="AlphaFoldDB" id="A0A9W4KUT9"/>
<feature type="transmembrane region" description="Helical" evidence="13">
    <location>
        <begin position="51"/>
        <end position="71"/>
    </location>
</feature>
<keyword evidence="11" id="KW-0739">Sodium transport</keyword>
<sequence length="442" mass="49418">MRSRTFQEYVQGPIQIGMGLGIISLLARWVTGTTILSSPESMVKYGVFGGIGYALMGGIALSMFSFIGKRVRQDFPVGLTIGDYLKARLHPLGYWILIVILVITSLHILFIQGMAASTLCQFLFDTPLYVGLFFFFGFCVLFAGFGGLKLIHGFAAFQVIFMFAAVILIPLYFFVKEGILPVYDGIRLYHPYMLVINKYDLWSFLLAGLLVGFGQFFFDLTSWQRLFMMEMKKVPLTFSLSGLIWIIFPLSFSSLFIMVIFTGGFTDIHSILAGLANKITTPFFFILFVLCAFSAITSTFGACLHSLVSLIVANILEPLQTKKSDQQKIRMACLLSICIGGLVFVATLFYSPNLLELLFYSGNIYSALLAPILVIVFSKGKVPDYIPISAVLAILTSYIIKPYVSEFQSIWFSGLASLTILVICTLLTLIKNKWRFMNTKRD</sequence>
<feature type="transmembrane region" description="Helical" evidence="13">
    <location>
        <begin position="283"/>
        <end position="312"/>
    </location>
</feature>
<evidence type="ECO:0000256" key="5">
    <source>
        <dbReference type="ARBA" id="ARBA00022692"/>
    </source>
</evidence>
<evidence type="ECO:0000256" key="7">
    <source>
        <dbReference type="ARBA" id="ARBA00022989"/>
    </source>
</evidence>
<evidence type="ECO:0000313" key="14">
    <source>
        <dbReference type="EMBL" id="CAH0166592.1"/>
    </source>
</evidence>
<keyword evidence="4" id="KW-1003">Cell membrane</keyword>
<dbReference type="InterPro" id="IPR050277">
    <property type="entry name" value="Sodium:Solute_Symporter"/>
</dbReference>
<evidence type="ECO:0000256" key="10">
    <source>
        <dbReference type="ARBA" id="ARBA00023136"/>
    </source>
</evidence>
<evidence type="ECO:0000256" key="6">
    <source>
        <dbReference type="ARBA" id="ARBA00022847"/>
    </source>
</evidence>
<gene>
    <name evidence="14" type="ORF">SRABI133_01076</name>
</gene>
<feature type="transmembrane region" description="Helical" evidence="13">
    <location>
        <begin position="92"/>
        <end position="116"/>
    </location>
</feature>
<dbReference type="GO" id="GO:0005886">
    <property type="term" value="C:plasma membrane"/>
    <property type="evidence" value="ECO:0007669"/>
    <property type="project" value="UniProtKB-SubCell"/>
</dbReference>
<dbReference type="RefSeq" id="WP_230301054.1">
    <property type="nucleotide sequence ID" value="NZ_CAKKMG010000008.1"/>
</dbReference>
<proteinExistence type="inferred from homology"/>
<feature type="transmembrane region" description="Helical" evidence="13">
    <location>
        <begin position="201"/>
        <end position="221"/>
    </location>
</feature>
<feature type="transmembrane region" description="Helical" evidence="13">
    <location>
        <begin position="332"/>
        <end position="351"/>
    </location>
</feature>
<organism evidence="14 15">
    <name type="scientific">Peribacillus simplex</name>
    <dbReference type="NCBI Taxonomy" id="1478"/>
    <lineage>
        <taxon>Bacteria</taxon>
        <taxon>Bacillati</taxon>
        <taxon>Bacillota</taxon>
        <taxon>Bacilli</taxon>
        <taxon>Bacillales</taxon>
        <taxon>Bacillaceae</taxon>
        <taxon>Peribacillus</taxon>
    </lineage>
</organism>
<dbReference type="GO" id="GO:0015293">
    <property type="term" value="F:symporter activity"/>
    <property type="evidence" value="ECO:0007669"/>
    <property type="project" value="UniProtKB-KW"/>
</dbReference>